<reference evidence="3" key="2">
    <citation type="journal article" date="2017" name="Nat. Plants">
        <title>The Aegilops tauschii genome reveals multiple impacts of transposons.</title>
        <authorList>
            <person name="Zhao G."/>
            <person name="Zou C."/>
            <person name="Li K."/>
            <person name="Wang K."/>
            <person name="Li T."/>
            <person name="Gao L."/>
            <person name="Zhang X."/>
            <person name="Wang H."/>
            <person name="Yang Z."/>
            <person name="Liu X."/>
            <person name="Jiang W."/>
            <person name="Mao L."/>
            <person name="Kong X."/>
            <person name="Jiao Y."/>
            <person name="Jia J."/>
        </authorList>
    </citation>
    <scope>NUCLEOTIDE SEQUENCE [LARGE SCALE GENOMIC DNA]</scope>
    <source>
        <strain evidence="3">cv. AL8/78</strain>
    </source>
</reference>
<proteinExistence type="predicted"/>
<feature type="compositionally biased region" description="Low complexity" evidence="1">
    <location>
        <begin position="26"/>
        <end position="50"/>
    </location>
</feature>
<evidence type="ECO:0000313" key="2">
    <source>
        <dbReference type="EnsemblPlants" id="AET7Gv20514600.1"/>
    </source>
</evidence>
<dbReference type="Proteomes" id="UP000015105">
    <property type="component" value="Chromosome 7D"/>
</dbReference>
<reference evidence="3" key="1">
    <citation type="journal article" date="2014" name="Science">
        <title>Ancient hybridizations among the ancestral genomes of bread wheat.</title>
        <authorList>
            <consortium name="International Wheat Genome Sequencing Consortium,"/>
            <person name="Marcussen T."/>
            <person name="Sandve S.R."/>
            <person name="Heier L."/>
            <person name="Spannagl M."/>
            <person name="Pfeifer M."/>
            <person name="Jakobsen K.S."/>
            <person name="Wulff B.B."/>
            <person name="Steuernagel B."/>
            <person name="Mayer K.F."/>
            <person name="Olsen O.A."/>
        </authorList>
    </citation>
    <scope>NUCLEOTIDE SEQUENCE [LARGE SCALE GENOMIC DNA]</scope>
    <source>
        <strain evidence="3">cv. AL8/78</strain>
    </source>
</reference>
<accession>A0A453RA57</accession>
<dbReference type="Gramene" id="AET7Gv20514600.1">
    <property type="protein sequence ID" value="AET7Gv20514600.1"/>
    <property type="gene ID" value="AET7Gv20514600"/>
</dbReference>
<dbReference type="EnsemblPlants" id="AET7Gv20514600.1">
    <property type="protein sequence ID" value="AET7Gv20514600.1"/>
    <property type="gene ID" value="AET7Gv20514600"/>
</dbReference>
<feature type="region of interest" description="Disordered" evidence="1">
    <location>
        <begin position="25"/>
        <end position="66"/>
    </location>
</feature>
<dbReference type="AlphaFoldDB" id="A0A453RA57"/>
<protein>
    <submittedName>
        <fullName evidence="2">Uncharacterized protein</fullName>
    </submittedName>
</protein>
<organism evidence="2 3">
    <name type="scientific">Aegilops tauschii subsp. strangulata</name>
    <name type="common">Goatgrass</name>
    <dbReference type="NCBI Taxonomy" id="200361"/>
    <lineage>
        <taxon>Eukaryota</taxon>
        <taxon>Viridiplantae</taxon>
        <taxon>Streptophyta</taxon>
        <taxon>Embryophyta</taxon>
        <taxon>Tracheophyta</taxon>
        <taxon>Spermatophyta</taxon>
        <taxon>Magnoliopsida</taxon>
        <taxon>Liliopsida</taxon>
        <taxon>Poales</taxon>
        <taxon>Poaceae</taxon>
        <taxon>BOP clade</taxon>
        <taxon>Pooideae</taxon>
        <taxon>Triticodae</taxon>
        <taxon>Triticeae</taxon>
        <taxon>Triticinae</taxon>
        <taxon>Aegilops</taxon>
    </lineage>
</organism>
<evidence type="ECO:0000313" key="3">
    <source>
        <dbReference type="Proteomes" id="UP000015105"/>
    </source>
</evidence>
<name>A0A453RA57_AEGTS</name>
<sequence>HGVSGMNLILTSTCCICYVRQMVPGRRSPSSSASWRRPPSSSSSSPSSEEPAPPMAKAKLKGCSRDGRHSPPLAQIGSVGGFWLRRCFSISLFIFYRVSLLPCHHRARKTKGDHAATVLK</sequence>
<keyword evidence="3" id="KW-1185">Reference proteome</keyword>
<reference evidence="2" key="4">
    <citation type="submission" date="2019-03" db="UniProtKB">
        <authorList>
            <consortium name="EnsemblPlants"/>
        </authorList>
    </citation>
    <scope>IDENTIFICATION</scope>
</reference>
<reference evidence="2" key="3">
    <citation type="journal article" date="2017" name="Nature">
        <title>Genome sequence of the progenitor of the wheat D genome Aegilops tauschii.</title>
        <authorList>
            <person name="Luo M.C."/>
            <person name="Gu Y.Q."/>
            <person name="Puiu D."/>
            <person name="Wang H."/>
            <person name="Twardziok S.O."/>
            <person name="Deal K.R."/>
            <person name="Huo N."/>
            <person name="Zhu T."/>
            <person name="Wang L."/>
            <person name="Wang Y."/>
            <person name="McGuire P.E."/>
            <person name="Liu S."/>
            <person name="Long H."/>
            <person name="Ramasamy R.K."/>
            <person name="Rodriguez J.C."/>
            <person name="Van S.L."/>
            <person name="Yuan L."/>
            <person name="Wang Z."/>
            <person name="Xia Z."/>
            <person name="Xiao L."/>
            <person name="Anderson O.D."/>
            <person name="Ouyang S."/>
            <person name="Liang Y."/>
            <person name="Zimin A.V."/>
            <person name="Pertea G."/>
            <person name="Qi P."/>
            <person name="Bennetzen J.L."/>
            <person name="Dai X."/>
            <person name="Dawson M.W."/>
            <person name="Muller H.G."/>
            <person name="Kugler K."/>
            <person name="Rivarola-Duarte L."/>
            <person name="Spannagl M."/>
            <person name="Mayer K.F.X."/>
            <person name="Lu F.H."/>
            <person name="Bevan M.W."/>
            <person name="Leroy P."/>
            <person name="Li P."/>
            <person name="You F.M."/>
            <person name="Sun Q."/>
            <person name="Liu Z."/>
            <person name="Lyons E."/>
            <person name="Wicker T."/>
            <person name="Salzberg S.L."/>
            <person name="Devos K.M."/>
            <person name="Dvorak J."/>
        </authorList>
    </citation>
    <scope>NUCLEOTIDE SEQUENCE [LARGE SCALE GENOMIC DNA]</scope>
    <source>
        <strain evidence="2">cv. AL8/78</strain>
    </source>
</reference>
<reference evidence="2" key="5">
    <citation type="journal article" date="2021" name="G3 (Bethesda)">
        <title>Aegilops tauschii genome assembly Aet v5.0 features greater sequence contiguity and improved annotation.</title>
        <authorList>
            <person name="Wang L."/>
            <person name="Zhu T."/>
            <person name="Rodriguez J.C."/>
            <person name="Deal K.R."/>
            <person name="Dubcovsky J."/>
            <person name="McGuire P.E."/>
            <person name="Lux T."/>
            <person name="Spannagl M."/>
            <person name="Mayer K.F.X."/>
            <person name="Baldrich P."/>
            <person name="Meyers B.C."/>
            <person name="Huo N."/>
            <person name="Gu Y.Q."/>
            <person name="Zhou H."/>
            <person name="Devos K.M."/>
            <person name="Bennetzen J.L."/>
            <person name="Unver T."/>
            <person name="Budak H."/>
            <person name="Gulick P.J."/>
            <person name="Galiba G."/>
            <person name="Kalapos B."/>
            <person name="Nelson D.R."/>
            <person name="Li P."/>
            <person name="You F.M."/>
            <person name="Luo M.C."/>
            <person name="Dvorak J."/>
        </authorList>
    </citation>
    <scope>NUCLEOTIDE SEQUENCE [LARGE SCALE GENOMIC DNA]</scope>
    <source>
        <strain evidence="2">cv. AL8/78</strain>
    </source>
</reference>
<evidence type="ECO:0000256" key="1">
    <source>
        <dbReference type="SAM" id="MobiDB-lite"/>
    </source>
</evidence>